<dbReference type="AlphaFoldDB" id="L9VNA1"/>
<proteinExistence type="predicted"/>
<keyword evidence="2" id="KW-1185">Reference proteome</keyword>
<dbReference type="eggNOG" id="ENOG502N5FB">
    <property type="taxonomic scope" value="Archaea"/>
</dbReference>
<dbReference type="PROSITE" id="PS51257">
    <property type="entry name" value="PROKAR_LIPOPROTEIN"/>
    <property type="match status" value="1"/>
</dbReference>
<evidence type="ECO:0000313" key="2">
    <source>
        <dbReference type="Proteomes" id="UP000011599"/>
    </source>
</evidence>
<organism evidence="1 2">
    <name type="scientific">Natronorubrum tibetense GA33</name>
    <dbReference type="NCBI Taxonomy" id="1114856"/>
    <lineage>
        <taxon>Archaea</taxon>
        <taxon>Methanobacteriati</taxon>
        <taxon>Methanobacteriota</taxon>
        <taxon>Stenosarchaea group</taxon>
        <taxon>Halobacteria</taxon>
        <taxon>Halobacteriales</taxon>
        <taxon>Natrialbaceae</taxon>
        <taxon>Natronorubrum</taxon>
    </lineage>
</organism>
<protein>
    <submittedName>
        <fullName evidence="1">Uncharacterized protein</fullName>
    </submittedName>
</protein>
<sequence>MDRRRFVAGVATAATAALAGCAFGDEAELSAELEDDDGKSFEVEEGDELEVSVTVEEGGTVDVWISYDLDETVENADGDEDGARAYSGPVLDETVEGEETFEVEIPTDGYYEVTVTGGSAQVTVE</sequence>
<dbReference type="Proteomes" id="UP000011599">
    <property type="component" value="Unassembled WGS sequence"/>
</dbReference>
<dbReference type="EMBL" id="AOHW01000042">
    <property type="protein sequence ID" value="ELY38506.1"/>
    <property type="molecule type" value="Genomic_DNA"/>
</dbReference>
<accession>L9VNA1</accession>
<dbReference type="RefSeq" id="WP_006091653.1">
    <property type="nucleotide sequence ID" value="NZ_AOHW01000042.1"/>
</dbReference>
<dbReference type="PATRIC" id="fig|1114856.3.peg.3697"/>
<reference evidence="1 2" key="1">
    <citation type="journal article" date="2014" name="PLoS Genet.">
        <title>Phylogenetically driven sequencing of extremely halophilic archaea reveals strategies for static and dynamic osmo-response.</title>
        <authorList>
            <person name="Becker E.A."/>
            <person name="Seitzer P.M."/>
            <person name="Tritt A."/>
            <person name="Larsen D."/>
            <person name="Krusor M."/>
            <person name="Yao A.I."/>
            <person name="Wu D."/>
            <person name="Madern D."/>
            <person name="Eisen J.A."/>
            <person name="Darling A.E."/>
            <person name="Facciotti M.T."/>
        </authorList>
    </citation>
    <scope>NUCLEOTIDE SEQUENCE [LARGE SCALE GENOMIC DNA]</scope>
    <source>
        <strain evidence="1 2">GA33</strain>
    </source>
</reference>
<name>L9VNA1_9EURY</name>
<evidence type="ECO:0000313" key="1">
    <source>
        <dbReference type="EMBL" id="ELY38506.1"/>
    </source>
</evidence>
<comment type="caution">
    <text evidence="1">The sequence shown here is derived from an EMBL/GenBank/DDBJ whole genome shotgun (WGS) entry which is preliminary data.</text>
</comment>
<gene>
    <name evidence="1" type="ORF">C496_17827</name>
</gene>